<evidence type="ECO:0000313" key="3">
    <source>
        <dbReference type="EMBL" id="EKR62783.1"/>
    </source>
</evidence>
<sequence>MKGKNETKRDKNGLDPKTREEEAEESSIRKRMEIFRKRYDSMSSVKKREEVKSLLQKLKVYQRKIQKLILQLTKVTEQEIEIERKLRVIGGRFLEEGTEIVEKLSLVGDKKGIQGFSK</sequence>
<organism evidence="3 4">
    <name type="scientific">Leptospira weilii str. 2006001853</name>
    <dbReference type="NCBI Taxonomy" id="1001589"/>
    <lineage>
        <taxon>Bacteria</taxon>
        <taxon>Pseudomonadati</taxon>
        <taxon>Spirochaetota</taxon>
        <taxon>Spirochaetia</taxon>
        <taxon>Leptospirales</taxon>
        <taxon>Leptospiraceae</taxon>
        <taxon>Leptospira</taxon>
    </lineage>
</organism>
<proteinExistence type="predicted"/>
<dbReference type="EMBL" id="AFLV02000069">
    <property type="protein sequence ID" value="EKR62783.1"/>
    <property type="molecule type" value="Genomic_DNA"/>
</dbReference>
<dbReference type="RefSeq" id="WP_004500514.1">
    <property type="nucleotide sequence ID" value="NZ_AFLV02000069.1"/>
</dbReference>
<evidence type="ECO:0000313" key="4">
    <source>
        <dbReference type="Proteomes" id="UP000001338"/>
    </source>
</evidence>
<gene>
    <name evidence="3" type="ORF">LEP1GSC036_2252</name>
</gene>
<evidence type="ECO:0000256" key="2">
    <source>
        <dbReference type="SAM" id="MobiDB-lite"/>
    </source>
</evidence>
<name>A0A828YZ98_9LEPT</name>
<keyword evidence="1" id="KW-0175">Coiled coil</keyword>
<dbReference type="AlphaFoldDB" id="A0A828YZ98"/>
<dbReference type="Proteomes" id="UP000001338">
    <property type="component" value="Unassembled WGS sequence"/>
</dbReference>
<feature type="coiled-coil region" evidence="1">
    <location>
        <begin position="44"/>
        <end position="78"/>
    </location>
</feature>
<evidence type="ECO:0000256" key="1">
    <source>
        <dbReference type="SAM" id="Coils"/>
    </source>
</evidence>
<protein>
    <submittedName>
        <fullName evidence="3">Uncharacterized protein</fullName>
    </submittedName>
</protein>
<accession>A0A828YZ98</accession>
<comment type="caution">
    <text evidence="3">The sequence shown here is derived from an EMBL/GenBank/DDBJ whole genome shotgun (WGS) entry which is preliminary data.</text>
</comment>
<reference evidence="3 4" key="1">
    <citation type="submission" date="2012-10" db="EMBL/GenBank/DDBJ databases">
        <authorList>
            <person name="Harkins D.M."/>
            <person name="Durkin A.S."/>
            <person name="Brinkac L.M."/>
            <person name="Haft D.H."/>
            <person name="Selengut J.D."/>
            <person name="Sanka R."/>
            <person name="DePew J."/>
            <person name="Purushe J."/>
            <person name="Whelen A.C."/>
            <person name="Vinetz J.M."/>
            <person name="Sutton G.G."/>
            <person name="Nierman W.C."/>
            <person name="Fouts D.E."/>
        </authorList>
    </citation>
    <scope>NUCLEOTIDE SEQUENCE [LARGE SCALE GENOMIC DNA]</scope>
    <source>
        <strain evidence="3 4">2006001853</strain>
    </source>
</reference>
<feature type="region of interest" description="Disordered" evidence="2">
    <location>
        <begin position="1"/>
        <end position="27"/>
    </location>
</feature>